<organism evidence="1 2">
    <name type="scientific">Olivibacter domesticus</name>
    <name type="common">Pseudosphingobacterium domesticum</name>
    <dbReference type="NCBI Taxonomy" id="407022"/>
    <lineage>
        <taxon>Bacteria</taxon>
        <taxon>Pseudomonadati</taxon>
        <taxon>Bacteroidota</taxon>
        <taxon>Sphingobacteriia</taxon>
        <taxon>Sphingobacteriales</taxon>
        <taxon>Sphingobacteriaceae</taxon>
        <taxon>Olivibacter</taxon>
    </lineage>
</organism>
<dbReference type="SUPFAM" id="SSF49464">
    <property type="entry name" value="Carboxypeptidase regulatory domain-like"/>
    <property type="match status" value="1"/>
</dbReference>
<proteinExistence type="predicted"/>
<evidence type="ECO:0000313" key="2">
    <source>
        <dbReference type="Proteomes" id="UP000199421"/>
    </source>
</evidence>
<dbReference type="EMBL" id="FOAF01000001">
    <property type="protein sequence ID" value="SEK62130.1"/>
    <property type="molecule type" value="Genomic_DNA"/>
</dbReference>
<dbReference type="STRING" id="407022.SAMN05661044_00712"/>
<sequence length="132" mass="14883">MKRFLLFLTILLLFLACRSAREMSGNSDLGCTYQLQRLKATSSDSALIFGKILLLKDPSDTDNFEKVVRIDDQVFKTNIYGVYRIKLAPGIYHITGVAMSYNPMEIPNVHLQQGDSIKINFAITANTEPLHD</sequence>
<dbReference type="RefSeq" id="WP_139202194.1">
    <property type="nucleotide sequence ID" value="NZ_FOAF01000001.1"/>
</dbReference>
<dbReference type="InterPro" id="IPR008969">
    <property type="entry name" value="CarboxyPept-like_regulatory"/>
</dbReference>
<dbReference type="AlphaFoldDB" id="A0A1H7IKP1"/>
<protein>
    <recommendedName>
        <fullName evidence="3">Carboxypeptidase regulatory-like domain-containing protein</fullName>
    </recommendedName>
</protein>
<evidence type="ECO:0008006" key="3">
    <source>
        <dbReference type="Google" id="ProtNLM"/>
    </source>
</evidence>
<reference evidence="2" key="1">
    <citation type="submission" date="2016-10" db="EMBL/GenBank/DDBJ databases">
        <authorList>
            <person name="Varghese N."/>
            <person name="Submissions S."/>
        </authorList>
    </citation>
    <scope>NUCLEOTIDE SEQUENCE [LARGE SCALE GENOMIC DNA]</scope>
    <source>
        <strain evidence="2">DSM 18733</strain>
    </source>
</reference>
<accession>A0A1H7IKP1</accession>
<name>A0A1H7IKP1_OLID1</name>
<dbReference type="PROSITE" id="PS51257">
    <property type="entry name" value="PROKAR_LIPOPROTEIN"/>
    <property type="match status" value="1"/>
</dbReference>
<evidence type="ECO:0000313" key="1">
    <source>
        <dbReference type="EMBL" id="SEK62130.1"/>
    </source>
</evidence>
<dbReference type="Gene3D" id="2.60.40.1120">
    <property type="entry name" value="Carboxypeptidase-like, regulatory domain"/>
    <property type="match status" value="1"/>
</dbReference>
<gene>
    <name evidence="1" type="ORF">SAMN05661044_00712</name>
</gene>
<keyword evidence="2" id="KW-1185">Reference proteome</keyword>
<dbReference type="Proteomes" id="UP000199421">
    <property type="component" value="Unassembled WGS sequence"/>
</dbReference>